<keyword evidence="2" id="KW-1185">Reference proteome</keyword>
<proteinExistence type="predicted"/>
<sequence>MQIRVGAGQLRRLCCRQDRAGSCGTTVPPAVHGIPCVLIRSPVARDALPSDVARFALVQKGRVQAALKELADEVRQLKPSEGDVAAPRRLLPMWDSTLLAYADRGRVIPPAYRKHVTRVNGDVLPTVLVDGYVAGVWRVANDGAGIEIGAFHELPGPAGEALEAEARGLHALLAAGDLTAYRRYDHWWAKGLPVTRTRVLASG</sequence>
<dbReference type="Proteomes" id="UP000283128">
    <property type="component" value="Unassembled WGS sequence"/>
</dbReference>
<evidence type="ECO:0000313" key="1">
    <source>
        <dbReference type="EMBL" id="RVU23715.1"/>
    </source>
</evidence>
<organism evidence="1 2">
    <name type="scientific">Streptomyces antnestii</name>
    <dbReference type="NCBI Taxonomy" id="2494256"/>
    <lineage>
        <taxon>Bacteria</taxon>
        <taxon>Bacillati</taxon>
        <taxon>Actinomycetota</taxon>
        <taxon>Actinomycetes</taxon>
        <taxon>Kitasatosporales</taxon>
        <taxon>Streptomycetaceae</taxon>
        <taxon>Streptomyces</taxon>
    </lineage>
</organism>
<dbReference type="Pfam" id="PF06224">
    <property type="entry name" value="AlkZ-like"/>
    <property type="match status" value="1"/>
</dbReference>
<dbReference type="OrthoDB" id="9148135at2"/>
<protein>
    <recommendedName>
        <fullName evidence="3">Winged helix DNA-binding domain-containing protein</fullName>
    </recommendedName>
</protein>
<comment type="caution">
    <text evidence="1">The sequence shown here is derived from an EMBL/GenBank/DDBJ whole genome shotgun (WGS) entry which is preliminary data.</text>
</comment>
<dbReference type="AlphaFoldDB" id="A0A3S2Z069"/>
<dbReference type="PANTHER" id="PTHR38479:SF2">
    <property type="entry name" value="WINGED HELIX DNA-BINDING DOMAIN-CONTAINING PROTEIN"/>
    <property type="match status" value="1"/>
</dbReference>
<evidence type="ECO:0000313" key="2">
    <source>
        <dbReference type="Proteomes" id="UP000283128"/>
    </source>
</evidence>
<dbReference type="PANTHER" id="PTHR38479">
    <property type="entry name" value="LMO0824 PROTEIN"/>
    <property type="match status" value="1"/>
</dbReference>
<reference evidence="1 2" key="1">
    <citation type="submission" date="2019-01" db="EMBL/GenBank/DDBJ databases">
        <title>Genome sequences of Streptomyces and Rhizobium isolates collected from root and soil.</title>
        <authorList>
            <person name="Chhettri S."/>
            <person name="Sevigny J.L."/>
            <person name="Sen A."/>
            <person name="Ennis N."/>
            <person name="Tisa L."/>
        </authorList>
    </citation>
    <scope>NUCLEOTIDE SEQUENCE [LARGE SCALE GENOMIC DNA]</scope>
    <source>
        <strain evidence="1 2">San01</strain>
    </source>
</reference>
<gene>
    <name evidence="1" type="ORF">EOT10_16685</name>
</gene>
<dbReference type="EMBL" id="RZYA01000007">
    <property type="protein sequence ID" value="RVU23715.1"/>
    <property type="molecule type" value="Genomic_DNA"/>
</dbReference>
<name>A0A3S2Z069_9ACTN</name>
<accession>A0A3S2Z069</accession>
<dbReference type="InterPro" id="IPR009351">
    <property type="entry name" value="AlkZ-like"/>
</dbReference>
<evidence type="ECO:0008006" key="3">
    <source>
        <dbReference type="Google" id="ProtNLM"/>
    </source>
</evidence>